<evidence type="ECO:0000256" key="9">
    <source>
        <dbReference type="ARBA" id="ARBA00022982"/>
    </source>
</evidence>
<reference evidence="18" key="1">
    <citation type="journal article" date="2012" name="Genome Biol. Evol.">
        <title>Mitochondrial genome sequences of Nematocera (lower Diptera): evidence of rearrangement following a complete genome duplication in a winter crane fly.</title>
        <authorList>
            <person name="Beckenbach A.T."/>
        </authorList>
    </citation>
    <scope>NUCLEOTIDE SEQUENCE</scope>
</reference>
<evidence type="ECO:0000256" key="3">
    <source>
        <dbReference type="ARBA" id="ARBA00012944"/>
    </source>
</evidence>
<feature type="chain" id="PRO_5003510621" description="NADH-ubiquinone oxidoreductase chain 6" evidence="17">
    <location>
        <begin position="19"/>
        <end position="173"/>
    </location>
</feature>
<dbReference type="PANTHER" id="PTHR11435">
    <property type="entry name" value="NADH UBIQUINONE OXIDOREDUCTASE SUBUNIT ND6"/>
    <property type="match status" value="1"/>
</dbReference>
<comment type="subcellular location">
    <subcellularLocation>
        <location evidence="1">Mitochondrion membrane</location>
        <topology evidence="1">Multi-pass membrane protein</topology>
    </subcellularLocation>
</comment>
<evidence type="ECO:0000256" key="2">
    <source>
        <dbReference type="ARBA" id="ARBA00005698"/>
    </source>
</evidence>
<geneLocation type="mitochondrion" evidence="18"/>
<evidence type="ECO:0000256" key="7">
    <source>
        <dbReference type="ARBA" id="ARBA00022692"/>
    </source>
</evidence>
<gene>
    <name evidence="18" type="primary">ND6</name>
</gene>
<evidence type="ECO:0000256" key="16">
    <source>
        <dbReference type="SAM" id="Phobius"/>
    </source>
</evidence>
<evidence type="ECO:0000256" key="8">
    <source>
        <dbReference type="ARBA" id="ARBA00022967"/>
    </source>
</evidence>
<feature type="transmembrane region" description="Helical" evidence="16">
    <location>
        <begin position="77"/>
        <end position="100"/>
    </location>
</feature>
<feature type="signal peptide" evidence="17">
    <location>
        <begin position="1"/>
        <end position="18"/>
    </location>
</feature>
<protein>
    <recommendedName>
        <fullName evidence="4">NADH-ubiquinone oxidoreductase chain 6</fullName>
        <ecNumber evidence="3">7.1.1.2</ecNumber>
    </recommendedName>
    <alternativeName>
        <fullName evidence="14">NADH dehydrogenase subunit 6</fullName>
    </alternativeName>
</protein>
<dbReference type="PANTHER" id="PTHR11435:SF1">
    <property type="entry name" value="NADH-UBIQUINONE OXIDOREDUCTASE CHAIN 6"/>
    <property type="match status" value="1"/>
</dbReference>
<evidence type="ECO:0000256" key="10">
    <source>
        <dbReference type="ARBA" id="ARBA00022989"/>
    </source>
</evidence>
<keyword evidence="9" id="KW-0249">Electron transport</keyword>
<accession>G8J8G1</accession>
<dbReference type="GO" id="GO:0008137">
    <property type="term" value="F:NADH dehydrogenase (ubiquinone) activity"/>
    <property type="evidence" value="ECO:0007669"/>
    <property type="project" value="UniProtKB-EC"/>
</dbReference>
<evidence type="ECO:0000256" key="6">
    <source>
        <dbReference type="ARBA" id="ARBA00022660"/>
    </source>
</evidence>
<keyword evidence="11" id="KW-0520">NAD</keyword>
<dbReference type="RefSeq" id="YP_004935254.1">
    <property type="nucleotide sequence ID" value="NC_016204.1"/>
</dbReference>
<feature type="transmembrane region" description="Helical" evidence="16">
    <location>
        <begin position="52"/>
        <end position="71"/>
    </location>
</feature>
<comment type="similarity">
    <text evidence="2">Belongs to the complex I subunit 6 family.</text>
</comment>
<dbReference type="GeneID" id="11341532"/>
<evidence type="ECO:0000256" key="14">
    <source>
        <dbReference type="ARBA" id="ARBA00031019"/>
    </source>
</evidence>
<keyword evidence="12 18" id="KW-0496">Mitochondrion</keyword>
<keyword evidence="13 16" id="KW-0472">Membrane</keyword>
<keyword evidence="6" id="KW-0679">Respiratory chain</keyword>
<feature type="transmembrane region" description="Helical" evidence="16">
    <location>
        <begin position="145"/>
        <end position="166"/>
    </location>
</feature>
<sequence length="173" mass="20437">MMQSFILMLLLLLSILFSQMKHPLSIGLMLLIQTLWISLLTGLLYKTFWFSYILFLIFMGGMLVLFIYVTALASKEMFFLSMKLIMFLLFFTSLIMIYILIIDKFMILNFINLKQSIMLNLNIFINENILSLNKLYNFPSNYITFLLIIYLFFTLIVTVKITNFFMGPLRTMS</sequence>
<proteinExistence type="inferred from homology"/>
<dbReference type="InterPro" id="IPR050269">
    <property type="entry name" value="ComplexI_Subunit6"/>
</dbReference>
<dbReference type="AlphaFoldDB" id="G8J8G1"/>
<evidence type="ECO:0000256" key="11">
    <source>
        <dbReference type="ARBA" id="ARBA00023027"/>
    </source>
</evidence>
<dbReference type="EC" id="7.1.1.2" evidence="3"/>
<evidence type="ECO:0000256" key="1">
    <source>
        <dbReference type="ARBA" id="ARBA00004225"/>
    </source>
</evidence>
<keyword evidence="10 16" id="KW-1133">Transmembrane helix</keyword>
<keyword evidence="7 16" id="KW-0812">Transmembrane</keyword>
<feature type="transmembrane region" description="Helical" evidence="16">
    <location>
        <begin position="28"/>
        <end position="45"/>
    </location>
</feature>
<evidence type="ECO:0000256" key="5">
    <source>
        <dbReference type="ARBA" id="ARBA00022448"/>
    </source>
</evidence>
<keyword evidence="5" id="KW-0813">Transport</keyword>
<evidence type="ECO:0000313" key="18">
    <source>
        <dbReference type="EMBL" id="AET13079.1"/>
    </source>
</evidence>
<dbReference type="EMBL" id="JN861748">
    <property type="protein sequence ID" value="AET13079.1"/>
    <property type="molecule type" value="Genomic_DNA"/>
</dbReference>
<comment type="catalytic activity">
    <reaction evidence="15">
        <text>a ubiquinone + NADH + 5 H(+)(in) = a ubiquinol + NAD(+) + 4 H(+)(out)</text>
        <dbReference type="Rhea" id="RHEA:29091"/>
        <dbReference type="Rhea" id="RHEA-COMP:9565"/>
        <dbReference type="Rhea" id="RHEA-COMP:9566"/>
        <dbReference type="ChEBI" id="CHEBI:15378"/>
        <dbReference type="ChEBI" id="CHEBI:16389"/>
        <dbReference type="ChEBI" id="CHEBI:17976"/>
        <dbReference type="ChEBI" id="CHEBI:57540"/>
        <dbReference type="ChEBI" id="CHEBI:57945"/>
        <dbReference type="EC" id="7.1.1.2"/>
    </reaction>
</comment>
<dbReference type="GO" id="GO:0031966">
    <property type="term" value="C:mitochondrial membrane"/>
    <property type="evidence" value="ECO:0007669"/>
    <property type="project" value="UniProtKB-SubCell"/>
</dbReference>
<dbReference type="CTD" id="4541"/>
<organism evidence="18">
    <name type="scientific">Arachnocampa flava</name>
    <name type="common">prey-luring glowworm</name>
    <dbReference type="NCBI Taxonomy" id="270899"/>
    <lineage>
        <taxon>Eukaryota</taxon>
        <taxon>Metazoa</taxon>
        <taxon>Ecdysozoa</taxon>
        <taxon>Arthropoda</taxon>
        <taxon>Hexapoda</taxon>
        <taxon>Insecta</taxon>
        <taxon>Pterygota</taxon>
        <taxon>Neoptera</taxon>
        <taxon>Endopterygota</taxon>
        <taxon>Diptera</taxon>
        <taxon>Nematocera</taxon>
        <taxon>Sciaroidea</taxon>
        <taxon>Keroplatidae</taxon>
        <taxon>Arachnocampinae</taxon>
        <taxon>Arachnocampa</taxon>
    </lineage>
</organism>
<evidence type="ECO:0000256" key="12">
    <source>
        <dbReference type="ARBA" id="ARBA00023128"/>
    </source>
</evidence>
<name>G8J8G1_9DIPT</name>
<evidence type="ECO:0000256" key="4">
    <source>
        <dbReference type="ARBA" id="ARBA00021095"/>
    </source>
</evidence>
<keyword evidence="8" id="KW-1278">Translocase</keyword>
<keyword evidence="17" id="KW-0732">Signal</keyword>
<evidence type="ECO:0000256" key="15">
    <source>
        <dbReference type="ARBA" id="ARBA00049551"/>
    </source>
</evidence>
<evidence type="ECO:0000256" key="17">
    <source>
        <dbReference type="SAM" id="SignalP"/>
    </source>
</evidence>
<evidence type="ECO:0000256" key="13">
    <source>
        <dbReference type="ARBA" id="ARBA00023136"/>
    </source>
</evidence>